<dbReference type="Gene3D" id="2.70.98.70">
    <property type="match status" value="1"/>
</dbReference>
<dbReference type="GO" id="GO:0016829">
    <property type="term" value="F:lyase activity"/>
    <property type="evidence" value="ECO:0007669"/>
    <property type="project" value="UniProtKB-KW"/>
</dbReference>
<dbReference type="Proteomes" id="UP000639396">
    <property type="component" value="Unassembled WGS sequence"/>
</dbReference>
<name>A0A927CF58_9BACL</name>
<accession>A0A927CF58</accession>
<gene>
    <name evidence="6" type="ORF">IDH45_24195</name>
</gene>
<evidence type="ECO:0000259" key="5">
    <source>
        <dbReference type="Pfam" id="PF07940"/>
    </source>
</evidence>
<dbReference type="Gene3D" id="2.60.40.1190">
    <property type="match status" value="1"/>
</dbReference>
<evidence type="ECO:0000256" key="2">
    <source>
        <dbReference type="ARBA" id="ARBA00022729"/>
    </source>
</evidence>
<dbReference type="EMBL" id="JACXJA010000037">
    <property type="protein sequence ID" value="MBD2865086.1"/>
    <property type="molecule type" value="Genomic_DNA"/>
</dbReference>
<keyword evidence="4" id="KW-0456">Lyase</keyword>
<dbReference type="PROSITE" id="PS00387">
    <property type="entry name" value="PPASE"/>
    <property type="match status" value="1"/>
</dbReference>
<evidence type="ECO:0000256" key="1">
    <source>
        <dbReference type="ARBA" id="ARBA00004418"/>
    </source>
</evidence>
<sequence length="1228" mass="135481">MRNMAKPAMEVGRTGKEGPIAVVVGQTDRWSIIPRIGEAPIIDGSLDEAVWSQAARISGFRGIYVNEPVSPDEDTEVRLACDDSCLYFGITGRGDDGARAAAERIDILLSAPQRPDRFFHIPLDIATGPREMNMVYGHGVKFLEQPESIRSALRSGGEGWTLEVAVPIASVMDREPLPGDEWRINVIRCCGIAAPRPLSSIIPVRQSAIIDLGLPTSGYSVRVDVLPEGRMSRLYWHRLPGNDEASRPEPWLPVQAALIYGGFTDKRLLLDAEELGGCDFASVKLTWRMPSGERTTIQEFEVDAAAGTISFRHPKPLETGWYELEMNVTDRMNRQRLLLLSFDSQSLIEAGENLYVPPPAADLRIVVEEAPSEEVVRLLELIPPQPGFIFGGDPECPELYAGDKLFRWEPSDPFALVSPRTGTRYPNDRFPEDKAFVVHNRKGEEVRVPYYEDADGRRYSMTGLLWYEQKIYALNQTSKLAKYDPLGAARLLDRWADAYAGWVPTNDYPWGCYPTEGNAGPPYHYWGGVWSRWSTSDLGELRHLAEAYAEVKKTNAFEILSEETGVDADRKIVEGMFRPSYAFFDSFSNGNHNNDYHNWIGLIALSRATGHPRYIHQALERIRLFVAGRFLFDGFFGEVCVSYHLQSIGGLQAAIEAAKGWTDPGGYVSPRSGQRADDLDLERDYPALHAFKRVISGITYPNGHYYPIQDTWAFSKSRSLDPAGASLFLPASGIARLTLGSGERQIQLYMSCVPKYGHDHLDPLNLALFACGQELLPDIGYTHTLYRQWTRSTMCHNTVIVDGKDMDRNSGVDGGSLRLFASVGADVQMMRMNQENAYPDLREYGREAWLIGFGGGTCATGGTVERPGYVVDLFRIRGGTRHEYTLNGDANRDSVMELSVPMRPYGLRLLPPGTKVTPPTGELEQGDAEGQYYGYMYIQDVQKAETGRDGYEVTLRTSGEGRLKVIGLNGSSGSGERSELFLGKAPSLRATRLHDKSMDNNVEAVRYSMPKMVVRKEGADLSSRFVHVMEPYSEGSDPRIRRAELLQPEQGGGGDVALAVAYGGTTDIILSSGPAGLRQPLIVGDISLSGGIGFIRIENGEVAQMVLIGGTLLSKGELAIHGDGPAEGVIDSVLRKADGDPVDALVTGAAVPDDAAGNCVIVTHPDGSANGYPIRDIVREEGRTLLLIEGTDPGFTIREDGSSDMKFYPFKKWNGPHLFRIDNVVRLR</sequence>
<protein>
    <submittedName>
        <fullName evidence="6">Heparinase II/III family protein</fullName>
    </submittedName>
</protein>
<evidence type="ECO:0000313" key="6">
    <source>
        <dbReference type="EMBL" id="MBD2865086.1"/>
    </source>
</evidence>
<reference evidence="6" key="1">
    <citation type="submission" date="2020-09" db="EMBL/GenBank/DDBJ databases">
        <title>A novel bacterium of genus Paenibacillus, isolated from South China Sea.</title>
        <authorList>
            <person name="Huang H."/>
            <person name="Mo K."/>
            <person name="Hu Y."/>
        </authorList>
    </citation>
    <scope>NUCLEOTIDE SEQUENCE</scope>
    <source>
        <strain evidence="6">IB182363</strain>
    </source>
</reference>
<dbReference type="PANTHER" id="PTHR39210:SF1">
    <property type="entry name" value="HEPARIN-SULFATE LYASE"/>
    <property type="match status" value="1"/>
</dbReference>
<keyword evidence="3" id="KW-0574">Periplasm</keyword>
<dbReference type="SUPFAM" id="SSF49344">
    <property type="entry name" value="CBD9-like"/>
    <property type="match status" value="1"/>
</dbReference>
<comment type="caution">
    <text evidence="6">The sequence shown here is derived from an EMBL/GenBank/DDBJ whole genome shotgun (WGS) entry which is preliminary data.</text>
</comment>
<keyword evidence="7" id="KW-1185">Reference proteome</keyword>
<dbReference type="Gene3D" id="1.50.10.100">
    <property type="entry name" value="Chondroitin AC/alginate lyase"/>
    <property type="match status" value="1"/>
</dbReference>
<dbReference type="Pfam" id="PF07940">
    <property type="entry name" value="Hepar_II_III_C"/>
    <property type="match status" value="1"/>
</dbReference>
<dbReference type="PANTHER" id="PTHR39210">
    <property type="entry name" value="HEPARIN-SULFATE LYASE"/>
    <property type="match status" value="1"/>
</dbReference>
<proteinExistence type="predicted"/>
<organism evidence="6 7">
    <name type="scientific">Paenibacillus oceani</name>
    <dbReference type="NCBI Taxonomy" id="2772510"/>
    <lineage>
        <taxon>Bacteria</taxon>
        <taxon>Bacillati</taxon>
        <taxon>Bacillota</taxon>
        <taxon>Bacilli</taxon>
        <taxon>Bacillales</taxon>
        <taxon>Paenibacillaceae</taxon>
        <taxon>Paenibacillus</taxon>
    </lineage>
</organism>
<dbReference type="AlphaFoldDB" id="A0A927CF58"/>
<dbReference type="GO" id="GO:0042597">
    <property type="term" value="C:periplasmic space"/>
    <property type="evidence" value="ECO:0007669"/>
    <property type="project" value="UniProtKB-SubCell"/>
</dbReference>
<feature type="domain" description="Heparinase II/III-like C-terminal" evidence="5">
    <location>
        <begin position="725"/>
        <end position="805"/>
    </location>
</feature>
<dbReference type="SUPFAM" id="SSF48230">
    <property type="entry name" value="Chondroitin AC/alginate lyase"/>
    <property type="match status" value="1"/>
</dbReference>
<dbReference type="InterPro" id="IPR012480">
    <property type="entry name" value="Hepar_II_III_C"/>
</dbReference>
<evidence type="ECO:0000256" key="3">
    <source>
        <dbReference type="ARBA" id="ARBA00022764"/>
    </source>
</evidence>
<dbReference type="InterPro" id="IPR008929">
    <property type="entry name" value="Chondroitin_lyas"/>
</dbReference>
<keyword evidence="2" id="KW-0732">Signal</keyword>
<comment type="subcellular location">
    <subcellularLocation>
        <location evidence="1">Periplasm</location>
    </subcellularLocation>
</comment>
<evidence type="ECO:0000256" key="4">
    <source>
        <dbReference type="ARBA" id="ARBA00023239"/>
    </source>
</evidence>
<evidence type="ECO:0000313" key="7">
    <source>
        <dbReference type="Proteomes" id="UP000639396"/>
    </source>
</evidence>